<dbReference type="PANTHER" id="PTHR11695">
    <property type="entry name" value="ALCOHOL DEHYDROGENASE RELATED"/>
    <property type="match status" value="1"/>
</dbReference>
<dbReference type="InterPro" id="IPR020843">
    <property type="entry name" value="ER"/>
</dbReference>
<dbReference type="InterPro" id="IPR036291">
    <property type="entry name" value="NAD(P)-bd_dom_sf"/>
</dbReference>
<name>A0A917GWJ6_9BACL</name>
<dbReference type="InterPro" id="IPR013149">
    <property type="entry name" value="ADH-like_C"/>
</dbReference>
<dbReference type="CDD" id="cd08267">
    <property type="entry name" value="MDR1"/>
    <property type="match status" value="1"/>
</dbReference>
<dbReference type="AlphaFoldDB" id="A0A917GWJ6"/>
<dbReference type="RefSeq" id="WP_188887856.1">
    <property type="nucleotide sequence ID" value="NZ_BMHY01000001.1"/>
</dbReference>
<evidence type="ECO:0000313" key="3">
    <source>
        <dbReference type="Proteomes" id="UP000600247"/>
    </source>
</evidence>
<dbReference type="SUPFAM" id="SSF51735">
    <property type="entry name" value="NAD(P)-binding Rossmann-fold domains"/>
    <property type="match status" value="1"/>
</dbReference>
<accession>A0A917GWJ6</accession>
<evidence type="ECO:0000259" key="1">
    <source>
        <dbReference type="SMART" id="SM00829"/>
    </source>
</evidence>
<comment type="caution">
    <text evidence="2">The sequence shown here is derived from an EMBL/GenBank/DDBJ whole genome shotgun (WGS) entry which is preliminary data.</text>
</comment>
<dbReference type="Pfam" id="PF13602">
    <property type="entry name" value="ADH_zinc_N_2"/>
    <property type="match status" value="1"/>
</dbReference>
<dbReference type="Gene3D" id="3.40.50.720">
    <property type="entry name" value="NAD(P)-binding Rossmann-like Domain"/>
    <property type="match status" value="1"/>
</dbReference>
<reference evidence="2 3" key="1">
    <citation type="journal article" date="2014" name="Int. J. Syst. Evol. Microbiol.">
        <title>Complete genome sequence of Corynebacterium casei LMG S-19264T (=DSM 44701T), isolated from a smear-ripened cheese.</title>
        <authorList>
            <consortium name="US DOE Joint Genome Institute (JGI-PGF)"/>
            <person name="Walter F."/>
            <person name="Albersmeier A."/>
            <person name="Kalinowski J."/>
            <person name="Ruckert C."/>
        </authorList>
    </citation>
    <scope>NUCLEOTIDE SEQUENCE [LARGE SCALE GENOMIC DNA]</scope>
    <source>
        <strain evidence="2 3">CGMCC 1.15286</strain>
    </source>
</reference>
<dbReference type="EMBL" id="BMHY01000001">
    <property type="protein sequence ID" value="GGG59484.1"/>
    <property type="molecule type" value="Genomic_DNA"/>
</dbReference>
<evidence type="ECO:0000313" key="2">
    <source>
        <dbReference type="EMBL" id="GGG59484.1"/>
    </source>
</evidence>
<dbReference type="Pfam" id="PF08240">
    <property type="entry name" value="ADH_N"/>
    <property type="match status" value="1"/>
</dbReference>
<dbReference type="PANTHER" id="PTHR11695:SF648">
    <property type="entry name" value="ZINC-BINDING OXIDOREDUCTASE"/>
    <property type="match status" value="1"/>
</dbReference>
<dbReference type="Proteomes" id="UP000600247">
    <property type="component" value="Unassembled WGS sequence"/>
</dbReference>
<dbReference type="SUPFAM" id="SSF50129">
    <property type="entry name" value="GroES-like"/>
    <property type="match status" value="1"/>
</dbReference>
<keyword evidence="3" id="KW-1185">Reference proteome</keyword>
<dbReference type="InterPro" id="IPR050700">
    <property type="entry name" value="YIM1/Zinc_Alcohol_DH_Fams"/>
</dbReference>
<dbReference type="GO" id="GO:0016491">
    <property type="term" value="F:oxidoreductase activity"/>
    <property type="evidence" value="ECO:0007669"/>
    <property type="project" value="InterPro"/>
</dbReference>
<dbReference type="InterPro" id="IPR011032">
    <property type="entry name" value="GroES-like_sf"/>
</dbReference>
<dbReference type="InterPro" id="IPR013154">
    <property type="entry name" value="ADH-like_N"/>
</dbReference>
<dbReference type="SMART" id="SM00829">
    <property type="entry name" value="PKS_ER"/>
    <property type="match status" value="1"/>
</dbReference>
<organism evidence="2 3">
    <name type="scientific">Paenibacillus radicis</name>
    <name type="common">ex Gao et al. 2016</name>
    <dbReference type="NCBI Taxonomy" id="1737354"/>
    <lineage>
        <taxon>Bacteria</taxon>
        <taxon>Bacillati</taxon>
        <taxon>Bacillota</taxon>
        <taxon>Bacilli</taxon>
        <taxon>Bacillales</taxon>
        <taxon>Paenibacillaceae</taxon>
        <taxon>Paenibacillus</taxon>
    </lineage>
</organism>
<dbReference type="Pfam" id="PF00107">
    <property type="entry name" value="ADH_zinc_N"/>
    <property type="match status" value="1"/>
</dbReference>
<proteinExistence type="predicted"/>
<feature type="domain" description="Enoyl reductase (ER)" evidence="1">
    <location>
        <begin position="10"/>
        <end position="294"/>
    </location>
</feature>
<gene>
    <name evidence="2" type="ORF">GCM10010918_10840</name>
</gene>
<protein>
    <submittedName>
        <fullName evidence="2">NADPH:quinone reductase</fullName>
    </submittedName>
</protein>
<sequence>MKAAICTKYGPPDVIQIQEIAKPSIQDNEVLIKLHAATVTPGDCVIRSSKMLLMRLFFGIRKPRKQILGSELSGTIEEAGSNVMKFKKGDEVFAYKGMKLGAHAAYITLPEHGVLAIKPASITHEEAAAIAFGGTTALYFLRKGNVRKGMSVLINGASGSVGSTAVQLAKHFGAEVTAVCGSSNMDWVEALGADHVIDYTKEDFTKSGKRYDLIFDAVGKSSKSASKAALTESGTFISVKSGLASENLKDLLLLKQLVESGLFKPVIDKSYPFEQIADAHAYVEQGHKKGNVVITFN</sequence>
<dbReference type="Gene3D" id="3.90.180.10">
    <property type="entry name" value="Medium-chain alcohol dehydrogenases, catalytic domain"/>
    <property type="match status" value="1"/>
</dbReference>